<feature type="region of interest" description="Disordered" evidence="1">
    <location>
        <begin position="574"/>
        <end position="615"/>
    </location>
</feature>
<feature type="compositionally biased region" description="Basic and acidic residues" evidence="1">
    <location>
        <begin position="574"/>
        <end position="591"/>
    </location>
</feature>
<gene>
    <name evidence="3" type="ORF">PSTG_13967</name>
</gene>
<protein>
    <submittedName>
        <fullName evidence="3">Uncharacterized protein</fullName>
    </submittedName>
</protein>
<sequence>MPYWWLSKNWHWLVLLACLHHTPQLVKGTPYLPFHSPTIEPANIPETMRTVSPDGMTVIETRRLGPPIRTFHSDPNVEEQYIVHSVSSIAHHRVPSGFQPWPNTMHPVHSYRQNTMINPGFYPNHLPAPGLPRFHHPDSRSLQTLPHRAILSELPKYAPPPFVPRQPPRQSNKAARNRPVNDVATNPPVDLIPTKGEAPARKTPAHREPASVLDEDVNNASEKVRGDVASTQAPIPPPIRETSHEKSETKKIDTGPALVNQVSKEVRKAAEKTETQRVSAVTLDKSQGGSPGVSSNVPSQAVLEHDRPAVVQTSQSEGLNTPVDSLNGRVRLLIRPPRPEIDRKGRPDNKSGVTSGSIGSGREGHRSSIVPTPLEKKSRKVDTADMPPHSMTAGSENQASDTKAGLGDQMLLENQNRPISGIQPGAVTPSPVNTESSQLDGQKEKAQYLSKPKPTFKEILESKIKETAPQRKIESRIARKNVPTQSQKYNEQQNKDGITDGLSMSNGMRVQNPVNEESVKTENTASVTPQTEKIRAGNQDISEKATEAIADGNASVLDQEASNQTRPADLELHAKVSDPKFTADENQDIKTKQKKSTKKKKSNRKSNTNQRQNLKLIEDEDEWILNPDKSIMTPSQEGKNPIQEIKISIPDRLRSSHHEVKHQLFCKKLWSAFHPGEKLEADEIYPGIERAKDSLGNSEEDIIRTANDSRTSSQMIKINFAEKNGIAWSKALKGYTKSKRTLFMEEMKNLNVQVSLVELLSRYLKIEDHSSHIHLSDMDRNTYIQFRDVWNQDSNKLTNLIVLVTGPLAEDEFLRRVTTMLKQIYEHTVVENWKIIKERLIKRKDITEEEAKGYEDFYKLAERFPKIVNQLLDNASKPTPKLQVEMDLMESLGIFRSKRHVPISINQSKYVLNPGLRIEHIEEDLEVMRRETGLDVRRLISRLPLRLSRVTTEDYKLKLDKEELTPWGYSPESMWIAEKCPTSLCHPDDHKFS</sequence>
<name>A0A0L0V027_9BASI</name>
<evidence type="ECO:0000256" key="2">
    <source>
        <dbReference type="SAM" id="SignalP"/>
    </source>
</evidence>
<feature type="compositionally biased region" description="Basic and acidic residues" evidence="1">
    <location>
        <begin position="241"/>
        <end position="253"/>
    </location>
</feature>
<keyword evidence="2" id="KW-0732">Signal</keyword>
<feature type="compositionally biased region" description="Basic residues" evidence="1">
    <location>
        <begin position="592"/>
        <end position="604"/>
    </location>
</feature>
<feature type="compositionally biased region" description="Polar residues" evidence="1">
    <location>
        <begin position="311"/>
        <end position="324"/>
    </location>
</feature>
<feature type="chain" id="PRO_5005549228" evidence="2">
    <location>
        <begin position="29"/>
        <end position="993"/>
    </location>
</feature>
<feature type="compositionally biased region" description="Pro residues" evidence="1">
    <location>
        <begin position="157"/>
        <end position="167"/>
    </location>
</feature>
<feature type="region of interest" description="Disordered" evidence="1">
    <location>
        <begin position="156"/>
        <end position="255"/>
    </location>
</feature>
<feature type="compositionally biased region" description="Polar residues" evidence="1">
    <location>
        <begin position="499"/>
        <end position="531"/>
    </location>
</feature>
<feature type="region of interest" description="Disordered" evidence="1">
    <location>
        <begin position="310"/>
        <end position="540"/>
    </location>
</feature>
<accession>A0A0L0V027</accession>
<feature type="compositionally biased region" description="Polar residues" evidence="1">
    <location>
        <begin position="482"/>
        <end position="492"/>
    </location>
</feature>
<feature type="region of interest" description="Disordered" evidence="1">
    <location>
        <begin position="268"/>
        <end position="298"/>
    </location>
</feature>
<feature type="compositionally biased region" description="Low complexity" evidence="1">
    <location>
        <begin position="286"/>
        <end position="298"/>
    </location>
</feature>
<feature type="compositionally biased region" description="Polar residues" evidence="1">
    <location>
        <begin position="430"/>
        <end position="440"/>
    </location>
</feature>
<dbReference type="AlphaFoldDB" id="A0A0L0V027"/>
<feature type="compositionally biased region" description="Basic and acidic residues" evidence="1">
    <location>
        <begin position="455"/>
        <end position="477"/>
    </location>
</feature>
<proteinExistence type="predicted"/>
<feature type="signal peptide" evidence="2">
    <location>
        <begin position="1"/>
        <end position="28"/>
    </location>
</feature>
<evidence type="ECO:0000256" key="1">
    <source>
        <dbReference type="SAM" id="MobiDB-lite"/>
    </source>
</evidence>
<organism evidence="3 4">
    <name type="scientific">Puccinia striiformis f. sp. tritici PST-78</name>
    <dbReference type="NCBI Taxonomy" id="1165861"/>
    <lineage>
        <taxon>Eukaryota</taxon>
        <taxon>Fungi</taxon>
        <taxon>Dikarya</taxon>
        <taxon>Basidiomycota</taxon>
        <taxon>Pucciniomycotina</taxon>
        <taxon>Pucciniomycetes</taxon>
        <taxon>Pucciniales</taxon>
        <taxon>Pucciniaceae</taxon>
        <taxon>Puccinia</taxon>
    </lineage>
</organism>
<evidence type="ECO:0000313" key="4">
    <source>
        <dbReference type="Proteomes" id="UP000054564"/>
    </source>
</evidence>
<reference evidence="4" key="1">
    <citation type="submission" date="2014-03" db="EMBL/GenBank/DDBJ databases">
        <title>The Genome Sequence of Puccinia striiformis f. sp. tritici PST-78.</title>
        <authorList>
            <consortium name="The Broad Institute Genome Sequencing Platform"/>
            <person name="Cuomo C."/>
            <person name="Hulbert S."/>
            <person name="Chen X."/>
            <person name="Walker B."/>
            <person name="Young S.K."/>
            <person name="Zeng Q."/>
            <person name="Gargeya S."/>
            <person name="Fitzgerald M."/>
            <person name="Haas B."/>
            <person name="Abouelleil A."/>
            <person name="Alvarado L."/>
            <person name="Arachchi H.M."/>
            <person name="Berlin A.M."/>
            <person name="Chapman S.B."/>
            <person name="Goldberg J."/>
            <person name="Griggs A."/>
            <person name="Gujja S."/>
            <person name="Hansen M."/>
            <person name="Howarth C."/>
            <person name="Imamovic A."/>
            <person name="Larimer J."/>
            <person name="McCowan C."/>
            <person name="Montmayeur A."/>
            <person name="Murphy C."/>
            <person name="Neiman D."/>
            <person name="Pearson M."/>
            <person name="Priest M."/>
            <person name="Roberts A."/>
            <person name="Saif S."/>
            <person name="Shea T."/>
            <person name="Sisk P."/>
            <person name="Sykes S."/>
            <person name="Wortman J."/>
            <person name="Nusbaum C."/>
            <person name="Birren B."/>
        </authorList>
    </citation>
    <scope>NUCLEOTIDE SEQUENCE [LARGE SCALE GENOMIC DNA]</scope>
    <source>
        <strain evidence="4">race PST-78</strain>
    </source>
</reference>
<feature type="compositionally biased region" description="Basic and acidic residues" evidence="1">
    <location>
        <begin position="337"/>
        <end position="349"/>
    </location>
</feature>
<keyword evidence="4" id="KW-1185">Reference proteome</keyword>
<comment type="caution">
    <text evidence="3">The sequence shown here is derived from an EMBL/GenBank/DDBJ whole genome shotgun (WGS) entry which is preliminary data.</text>
</comment>
<evidence type="ECO:0000313" key="3">
    <source>
        <dbReference type="EMBL" id="KNE92642.1"/>
    </source>
</evidence>
<dbReference type="EMBL" id="AJIL01000158">
    <property type="protein sequence ID" value="KNE92642.1"/>
    <property type="molecule type" value="Genomic_DNA"/>
</dbReference>
<feature type="compositionally biased region" description="Polar residues" evidence="1">
    <location>
        <begin position="392"/>
        <end position="401"/>
    </location>
</feature>
<dbReference type="Proteomes" id="UP000054564">
    <property type="component" value="Unassembled WGS sequence"/>
</dbReference>
<feature type="compositionally biased region" description="Basic and acidic residues" evidence="1">
    <location>
        <begin position="374"/>
        <end position="383"/>
    </location>
</feature>